<organism evidence="12 13">
    <name type="scientific">Triplophysa tibetana</name>
    <dbReference type="NCBI Taxonomy" id="1572043"/>
    <lineage>
        <taxon>Eukaryota</taxon>
        <taxon>Metazoa</taxon>
        <taxon>Chordata</taxon>
        <taxon>Craniata</taxon>
        <taxon>Vertebrata</taxon>
        <taxon>Euteleostomi</taxon>
        <taxon>Actinopterygii</taxon>
        <taxon>Neopterygii</taxon>
        <taxon>Teleostei</taxon>
        <taxon>Ostariophysi</taxon>
        <taxon>Cypriniformes</taxon>
        <taxon>Nemacheilidae</taxon>
        <taxon>Triplophysa</taxon>
    </lineage>
</organism>
<evidence type="ECO:0000256" key="1">
    <source>
        <dbReference type="ARBA" id="ARBA00001937"/>
    </source>
</evidence>
<evidence type="ECO:0000256" key="8">
    <source>
        <dbReference type="ARBA" id="ARBA00050823"/>
    </source>
</evidence>
<comment type="cofactor">
    <cofactor evidence="1">
        <name>NADP(+)</name>
        <dbReference type="ChEBI" id="CHEBI:58349"/>
    </cofactor>
</comment>
<reference evidence="12 13" key="1">
    <citation type="journal article" date="2019" name="Mol. Ecol. Resour.">
        <title>Chromosome-level genome assembly of Triplophysa tibetana, a fish adapted to the harsh high-altitude environment of the Tibetan Plateau.</title>
        <authorList>
            <person name="Yang X."/>
            <person name="Liu H."/>
            <person name="Ma Z."/>
            <person name="Zou Y."/>
            <person name="Zou M."/>
            <person name="Mao Y."/>
            <person name="Li X."/>
            <person name="Wang H."/>
            <person name="Chen T."/>
            <person name="Wang W."/>
            <person name="Yang R."/>
        </authorList>
    </citation>
    <scope>NUCLEOTIDE SEQUENCE [LARGE SCALE GENOMIC DNA]</scope>
    <source>
        <strain evidence="12">TTIB1903HZAU</strain>
        <tissue evidence="12">Muscle</tissue>
    </source>
</reference>
<evidence type="ECO:0000256" key="5">
    <source>
        <dbReference type="ARBA" id="ARBA00022857"/>
    </source>
</evidence>
<dbReference type="NCBIfam" id="TIGR01472">
    <property type="entry name" value="gmd"/>
    <property type="match status" value="1"/>
</dbReference>
<proteinExistence type="inferred from homology"/>
<dbReference type="SUPFAM" id="SSF51735">
    <property type="entry name" value="NAD(P)-binding Rossmann-fold domains"/>
    <property type="match status" value="1"/>
</dbReference>
<dbReference type="InterPro" id="IPR016040">
    <property type="entry name" value="NAD(P)-bd_dom"/>
</dbReference>
<keyword evidence="5" id="KW-0521">NADP</keyword>
<dbReference type="UniPathway" id="UPA00128">
    <property type="reaction ID" value="UER00190"/>
</dbReference>
<name>A0A5A9NHR8_9TELE</name>
<comment type="function">
    <text evidence="9">Catalyzes the conversion of GDP-D-mannose to GDP-4-dehydro-6-deoxy-D-mannose.</text>
</comment>
<dbReference type="InterPro" id="IPR006368">
    <property type="entry name" value="GDP_Man_deHydtase"/>
</dbReference>
<keyword evidence="6" id="KW-0456">Lyase</keyword>
<accession>A0A5A9NHR8</accession>
<comment type="pathway">
    <text evidence="2">Nucleotide-sugar biosynthesis; GDP-L-fucose biosynthesis via de novo pathway; GDP-L-fucose from GDP-alpha-D-mannose: step 1/2.</text>
</comment>
<dbReference type="FunFam" id="3.40.50.720:FF:001053">
    <property type="entry name" value="GDP-mannose 4,6 dehydratase"/>
    <property type="match status" value="1"/>
</dbReference>
<sequence length="370" mass="41627">MAQCTAATASGRVKEDGQTKRKVAIITGITGQDGSYLAELLLAKGYEVHGILRRSSSFNTGRIEHLYHNPQTHTEGNMKLHYGDLTDSTCLVKIINEVKPTEIYNLGAQSHVKISFDLAEYTADVDGVGTLRLLDAVKTCGLTETVRFYQASTSELYGKVQEIPQKETTPFYPRSPYGAAKLYAYWIVVNFREAYNLFAVNGILFNHESPRRGSNFVTRKISRSVAKIHLGQLECFSLGNLDSKRDWGHAKDYVEAMWLMLQHETPEDLVIATGEVHSVREFLVAAFKHVGKTIVWEGKDEKEVGRCQETGTIHVKVDPKYYRPTEVDFLQGDSSKAFKLLGWKPLVTFQELVKEMVDADIELMRNNPNA</sequence>
<dbReference type="PANTHER" id="PTHR43715">
    <property type="entry name" value="GDP-MANNOSE 4,6-DEHYDRATASE"/>
    <property type="match status" value="1"/>
</dbReference>
<comment type="caution">
    <text evidence="12">The sequence shown here is derived from an EMBL/GenBank/DDBJ whole genome shotgun (WGS) entry which is preliminary data.</text>
</comment>
<keyword evidence="13" id="KW-1185">Reference proteome</keyword>
<evidence type="ECO:0000256" key="10">
    <source>
        <dbReference type="ARBA" id="ARBA00071431"/>
    </source>
</evidence>
<evidence type="ECO:0000256" key="3">
    <source>
        <dbReference type="ARBA" id="ARBA00009263"/>
    </source>
</evidence>
<evidence type="ECO:0000256" key="2">
    <source>
        <dbReference type="ARBA" id="ARBA00004912"/>
    </source>
</evidence>
<dbReference type="EMBL" id="SOYY01000018">
    <property type="protein sequence ID" value="KAA0708626.1"/>
    <property type="molecule type" value="Genomic_DNA"/>
</dbReference>
<feature type="domain" description="NAD(P)-binding" evidence="11">
    <location>
        <begin position="25"/>
        <end position="356"/>
    </location>
</feature>
<dbReference type="HAMAP" id="MF_00955">
    <property type="entry name" value="GDP_Man_dehydratase"/>
    <property type="match status" value="1"/>
</dbReference>
<dbReference type="Proteomes" id="UP000324632">
    <property type="component" value="Chromosome 18"/>
</dbReference>
<dbReference type="InterPro" id="IPR036291">
    <property type="entry name" value="NAD(P)-bd_dom_sf"/>
</dbReference>
<protein>
    <recommendedName>
        <fullName evidence="10">GDP-mannose 4,6 dehydratase</fullName>
        <ecNumber evidence="4">4.2.1.47</ecNumber>
    </recommendedName>
    <alternativeName>
        <fullName evidence="7">GDP-D-mannose dehydratase</fullName>
    </alternativeName>
</protein>
<dbReference type="EC" id="4.2.1.47" evidence="4"/>
<dbReference type="Gene3D" id="3.40.50.720">
    <property type="entry name" value="NAD(P)-binding Rossmann-like Domain"/>
    <property type="match status" value="1"/>
</dbReference>
<evidence type="ECO:0000256" key="9">
    <source>
        <dbReference type="ARBA" id="ARBA00059383"/>
    </source>
</evidence>
<evidence type="ECO:0000313" key="12">
    <source>
        <dbReference type="EMBL" id="KAA0708626.1"/>
    </source>
</evidence>
<dbReference type="AlphaFoldDB" id="A0A5A9NHR8"/>
<dbReference type="Gene3D" id="3.90.25.10">
    <property type="entry name" value="UDP-galactose 4-epimerase, domain 1"/>
    <property type="match status" value="1"/>
</dbReference>
<evidence type="ECO:0000259" key="11">
    <source>
        <dbReference type="Pfam" id="PF16363"/>
    </source>
</evidence>
<dbReference type="GO" id="GO:0008446">
    <property type="term" value="F:GDP-mannose 4,6-dehydratase activity"/>
    <property type="evidence" value="ECO:0007669"/>
    <property type="project" value="UniProtKB-EC"/>
</dbReference>
<dbReference type="PANTHER" id="PTHR43715:SF1">
    <property type="entry name" value="GDP-MANNOSE 4,6 DEHYDRATASE"/>
    <property type="match status" value="1"/>
</dbReference>
<evidence type="ECO:0000256" key="4">
    <source>
        <dbReference type="ARBA" id="ARBA00011989"/>
    </source>
</evidence>
<comment type="similarity">
    <text evidence="3">Belongs to the NAD(P)-dependent epimerase/dehydratase family. GDP-mannose 4,6-dehydratase subfamily.</text>
</comment>
<comment type="catalytic activity">
    <reaction evidence="8">
        <text>GDP-alpha-D-mannose = GDP-4-dehydro-alpha-D-rhamnose + H2O</text>
        <dbReference type="Rhea" id="RHEA:23820"/>
        <dbReference type="ChEBI" id="CHEBI:15377"/>
        <dbReference type="ChEBI" id="CHEBI:57527"/>
        <dbReference type="ChEBI" id="CHEBI:57964"/>
        <dbReference type="EC" id="4.2.1.47"/>
    </reaction>
    <physiologicalReaction direction="left-to-right" evidence="8">
        <dbReference type="Rhea" id="RHEA:23821"/>
    </physiologicalReaction>
</comment>
<evidence type="ECO:0000256" key="7">
    <source>
        <dbReference type="ARBA" id="ARBA00031085"/>
    </source>
</evidence>
<dbReference type="Pfam" id="PF16363">
    <property type="entry name" value="GDP_Man_Dehyd"/>
    <property type="match status" value="1"/>
</dbReference>
<gene>
    <name evidence="12" type="ORF">E1301_Tti008120</name>
</gene>
<evidence type="ECO:0000256" key="6">
    <source>
        <dbReference type="ARBA" id="ARBA00023239"/>
    </source>
</evidence>
<dbReference type="CDD" id="cd05260">
    <property type="entry name" value="GDP_MD_SDR_e"/>
    <property type="match status" value="1"/>
</dbReference>
<evidence type="ECO:0000313" key="13">
    <source>
        <dbReference type="Proteomes" id="UP000324632"/>
    </source>
</evidence>
<dbReference type="GO" id="GO:0042351">
    <property type="term" value="P:'de novo' GDP-L-fucose biosynthetic process"/>
    <property type="evidence" value="ECO:0007669"/>
    <property type="project" value="UniProtKB-UniPathway"/>
</dbReference>